<reference evidence="4 5" key="1">
    <citation type="submission" date="2016-10" db="EMBL/GenBank/DDBJ databases">
        <authorList>
            <person name="de Groot N.N."/>
        </authorList>
    </citation>
    <scope>NUCLEOTIDE SEQUENCE [LARGE SCALE GENOMIC DNA]</scope>
    <source>
        <strain evidence="4 5">CDM_5</strain>
    </source>
</reference>
<dbReference type="PANTHER" id="PTHR34236:SF1">
    <property type="entry name" value="DIMETHYL SULFOXIDE REDUCTASE TRANSCRIPTIONAL ACTIVATOR"/>
    <property type="match status" value="1"/>
</dbReference>
<evidence type="ECO:0000313" key="4">
    <source>
        <dbReference type="EMBL" id="SEK90031.1"/>
    </source>
</evidence>
<dbReference type="Gene3D" id="1.10.10.10">
    <property type="entry name" value="Winged helix-like DNA-binding domain superfamily/Winged helix DNA-binding domain"/>
    <property type="match status" value="1"/>
</dbReference>
<accession>A0A1H7KT91</accession>
<gene>
    <name evidence="4" type="ORF">SAMN04488691_102108</name>
</gene>
<dbReference type="Pfam" id="PF04967">
    <property type="entry name" value="HTH_10"/>
    <property type="match status" value="1"/>
</dbReference>
<dbReference type="EMBL" id="FOAD01000002">
    <property type="protein sequence ID" value="SEK90031.1"/>
    <property type="molecule type" value="Genomic_DNA"/>
</dbReference>
<organism evidence="4 5">
    <name type="scientific">Haloferax larsenii</name>
    <dbReference type="NCBI Taxonomy" id="302484"/>
    <lineage>
        <taxon>Archaea</taxon>
        <taxon>Methanobacteriati</taxon>
        <taxon>Methanobacteriota</taxon>
        <taxon>Stenosarchaea group</taxon>
        <taxon>Halobacteria</taxon>
        <taxon>Halobacteriales</taxon>
        <taxon>Haloferacaceae</taxon>
        <taxon>Haloferax</taxon>
    </lineage>
</organism>
<keyword evidence="1" id="KW-0805">Transcription regulation</keyword>
<proteinExistence type="predicted"/>
<dbReference type="Proteomes" id="UP000183894">
    <property type="component" value="Unassembled WGS sequence"/>
</dbReference>
<name>A0A1H7KT91_HALLR</name>
<dbReference type="OrthoDB" id="194721at2157"/>
<evidence type="ECO:0000259" key="3">
    <source>
        <dbReference type="Pfam" id="PF04967"/>
    </source>
</evidence>
<feature type="domain" description="HTH bat-type" evidence="3">
    <location>
        <begin position="183"/>
        <end position="234"/>
    </location>
</feature>
<protein>
    <submittedName>
        <fullName evidence="4">Predicted DNA binding protein, contains HTH domain</fullName>
    </submittedName>
</protein>
<sequence length="237" mass="25846">MSASNGERELLNLTLEVWHPDCWGIISTDKAGSGLIGHGAAVDDTSAYERCTIYGDSREHVTQAIEVAHDVSFINHIESIGSAASEDALASPIGHAAQDVFIEYDVDEGIGSAFLTRGVLVDSSYRIEDGVETWNLLAHTSRSSLGRLLDEIREERDAEISVTKIAPASEPVRPPSVGEPTLLTPRQREAVSTAKRYGYYNWPREVSAQELADELGVSKATFLEHLRKAEAKLIGNQ</sequence>
<dbReference type="InterPro" id="IPR036388">
    <property type="entry name" value="WH-like_DNA-bd_sf"/>
</dbReference>
<evidence type="ECO:0000313" key="5">
    <source>
        <dbReference type="Proteomes" id="UP000183894"/>
    </source>
</evidence>
<dbReference type="InterPro" id="IPR007050">
    <property type="entry name" value="HTH_bacterioopsin"/>
</dbReference>
<evidence type="ECO:0000256" key="2">
    <source>
        <dbReference type="ARBA" id="ARBA00023163"/>
    </source>
</evidence>
<dbReference type="AlphaFoldDB" id="A0A1H7KT91"/>
<keyword evidence="2" id="KW-0804">Transcription</keyword>
<dbReference type="RefSeq" id="WP_074792757.1">
    <property type="nucleotide sequence ID" value="NZ_FOAD01000002.1"/>
</dbReference>
<evidence type="ECO:0000256" key="1">
    <source>
        <dbReference type="ARBA" id="ARBA00023015"/>
    </source>
</evidence>
<dbReference type="PANTHER" id="PTHR34236">
    <property type="entry name" value="DIMETHYL SULFOXIDE REDUCTASE TRANSCRIPTIONAL ACTIVATOR"/>
    <property type="match status" value="1"/>
</dbReference>